<evidence type="ECO:0008006" key="3">
    <source>
        <dbReference type="Google" id="ProtNLM"/>
    </source>
</evidence>
<dbReference type="Proteomes" id="UP000297966">
    <property type="component" value="Unassembled WGS sequence"/>
</dbReference>
<name>A0A4Y9LCE7_9BRAD</name>
<evidence type="ECO:0000313" key="2">
    <source>
        <dbReference type="Proteomes" id="UP000297966"/>
    </source>
</evidence>
<accession>A0A4Y9LCE7</accession>
<comment type="caution">
    <text evidence="1">The sequence shown here is derived from an EMBL/GenBank/DDBJ whole genome shotgun (WGS) entry which is preliminary data.</text>
</comment>
<gene>
    <name evidence="1" type="ORF">E4K65_37015</name>
</gene>
<reference evidence="1 2" key="1">
    <citation type="submission" date="2019-03" db="EMBL/GenBank/DDBJ databases">
        <title>Bradyrhizobium diversity isolated from nodules of Chamaecrista fasciculata.</title>
        <authorList>
            <person name="Klepa M.S."/>
            <person name="Urquiaga M.O."/>
            <person name="Hungria M."/>
            <person name="Delamuta J.R."/>
        </authorList>
    </citation>
    <scope>NUCLEOTIDE SEQUENCE [LARGE SCALE GENOMIC DNA]</scope>
    <source>
        <strain evidence="1 2">CNPSo 3448</strain>
    </source>
</reference>
<evidence type="ECO:0000313" key="1">
    <source>
        <dbReference type="EMBL" id="TFV41270.1"/>
    </source>
</evidence>
<keyword evidence="2" id="KW-1185">Reference proteome</keyword>
<dbReference type="Gene3D" id="3.30.930.30">
    <property type="match status" value="1"/>
</dbReference>
<protein>
    <recommendedName>
        <fullName evidence="3">Plasmid recombination enzyme</fullName>
    </recommendedName>
</protein>
<dbReference type="RefSeq" id="WP_135178300.1">
    <property type="nucleotide sequence ID" value="NZ_SPQT01000030.1"/>
</dbReference>
<organism evidence="1 2">
    <name type="scientific">Bradyrhizobium niftali</name>
    <dbReference type="NCBI Taxonomy" id="2560055"/>
    <lineage>
        <taxon>Bacteria</taxon>
        <taxon>Pseudomonadati</taxon>
        <taxon>Pseudomonadota</taxon>
        <taxon>Alphaproteobacteria</taxon>
        <taxon>Hyphomicrobiales</taxon>
        <taxon>Nitrobacteraceae</taxon>
        <taxon>Bradyrhizobium</taxon>
    </lineage>
</organism>
<dbReference type="AlphaFoldDB" id="A0A4Y9LCE7"/>
<dbReference type="OrthoDB" id="6183171at2"/>
<sequence length="268" mass="30416">MASARADQAVNERGHKLRCDSPVVAVGVASWPDTVAEVEDNPQKMAEYEHWRALTIAWLASKWGEKLQCIVEHLDEPHPHLHWVVIPDLQQNGLLQIQSVHPGYEANAASKARGETKREQKKAYKAAMKALQDDYYVNVAAHCGLTRLGPRRQRSNREEWLEQQRQAKYLASTRANLMADLEKAKAQAKQIIDDRVAKTEAAAEARVNDVVMQMHQRIEALKQKALHRISEERATVAKLESELAARDERLQAALALLEEYGIEHRPKF</sequence>
<dbReference type="EMBL" id="SPQT01000030">
    <property type="protein sequence ID" value="TFV41270.1"/>
    <property type="molecule type" value="Genomic_DNA"/>
</dbReference>
<proteinExistence type="predicted"/>